<sequence length="295" mass="31445">MNAFVFAAPVAPADPPLLLTIAVWSTLVLLVVLGATGLTYQQRHRFERADRLVQRLTESEYAKRIQGPVVALILAAMSGFGINVLTDQGWHGYLGFLLAMPLPVAYLTWSGIRAVRADAAEGEWPPTEIPPGNRVRVRGTLRRAVTEGADLATADLTVLLQVVATLLEQTEPALRGASRRSTARWLRDHPVVTSLVLSWAAGTVGCVLGAALSYEGSGGAGRVAVPAGFLAVVLAAAVGLLAVLSRHSRFKDEQLADEVSGAAGELRGRIREHLFLPAGAARRRPDQGRDGFLVP</sequence>
<dbReference type="AlphaFoldDB" id="A0A841BHI9"/>
<evidence type="ECO:0000256" key="1">
    <source>
        <dbReference type="SAM" id="Phobius"/>
    </source>
</evidence>
<name>A0A841BHI9_9ACTN</name>
<keyword evidence="3" id="KW-1185">Reference proteome</keyword>
<evidence type="ECO:0000313" key="3">
    <source>
        <dbReference type="Proteomes" id="UP000587527"/>
    </source>
</evidence>
<accession>A0A841BHI9</accession>
<comment type="caution">
    <text evidence="2">The sequence shown here is derived from an EMBL/GenBank/DDBJ whole genome shotgun (WGS) entry which is preliminary data.</text>
</comment>
<feature type="transmembrane region" description="Helical" evidence="1">
    <location>
        <begin position="223"/>
        <end position="244"/>
    </location>
</feature>
<protein>
    <submittedName>
        <fullName evidence="2">Uncharacterized protein</fullName>
    </submittedName>
</protein>
<keyword evidence="1" id="KW-0472">Membrane</keyword>
<feature type="transmembrane region" description="Helical" evidence="1">
    <location>
        <begin position="17"/>
        <end position="40"/>
    </location>
</feature>
<dbReference type="RefSeq" id="WP_184832874.1">
    <property type="nucleotide sequence ID" value="NZ_JACHMN010000001.1"/>
</dbReference>
<feature type="transmembrane region" description="Helical" evidence="1">
    <location>
        <begin position="90"/>
        <end position="109"/>
    </location>
</feature>
<keyword evidence="1" id="KW-0812">Transmembrane</keyword>
<gene>
    <name evidence="2" type="ORF">F4553_001133</name>
</gene>
<proteinExistence type="predicted"/>
<keyword evidence="1" id="KW-1133">Transmembrane helix</keyword>
<dbReference type="Proteomes" id="UP000587527">
    <property type="component" value="Unassembled WGS sequence"/>
</dbReference>
<feature type="transmembrane region" description="Helical" evidence="1">
    <location>
        <begin position="61"/>
        <end position="84"/>
    </location>
</feature>
<reference evidence="2 3" key="1">
    <citation type="submission" date="2020-08" db="EMBL/GenBank/DDBJ databases">
        <title>Sequencing the genomes of 1000 actinobacteria strains.</title>
        <authorList>
            <person name="Klenk H.-P."/>
        </authorList>
    </citation>
    <scope>NUCLEOTIDE SEQUENCE [LARGE SCALE GENOMIC DNA]</scope>
    <source>
        <strain evidence="2 3">DSM 45362</strain>
    </source>
</reference>
<evidence type="ECO:0000313" key="2">
    <source>
        <dbReference type="EMBL" id="MBB5867754.1"/>
    </source>
</evidence>
<feature type="transmembrane region" description="Helical" evidence="1">
    <location>
        <begin position="189"/>
        <end position="211"/>
    </location>
</feature>
<dbReference type="EMBL" id="JACHMN010000001">
    <property type="protein sequence ID" value="MBB5867754.1"/>
    <property type="molecule type" value="Genomic_DNA"/>
</dbReference>
<organism evidence="2 3">
    <name type="scientific">Allocatelliglobosispora scoriae</name>
    <dbReference type="NCBI Taxonomy" id="643052"/>
    <lineage>
        <taxon>Bacteria</taxon>
        <taxon>Bacillati</taxon>
        <taxon>Actinomycetota</taxon>
        <taxon>Actinomycetes</taxon>
        <taxon>Micromonosporales</taxon>
        <taxon>Micromonosporaceae</taxon>
        <taxon>Allocatelliglobosispora</taxon>
    </lineage>
</organism>